<organism evidence="1 2">
    <name type="scientific">Erwinia phage vB_EamM_Y3</name>
    <dbReference type="NCBI Taxonomy" id="1983553"/>
    <lineage>
        <taxon>Viruses</taxon>
        <taxon>Duplodnaviria</taxon>
        <taxon>Heunggongvirae</taxon>
        <taxon>Uroviricota</taxon>
        <taxon>Caudoviricetes</taxon>
        <taxon>Sasquatchvirus</taxon>
        <taxon>Sasquatchvirus Y3</taxon>
    </lineage>
</organism>
<reference evidence="1 2" key="1">
    <citation type="submission" date="2017-04" db="EMBL/GenBank/DDBJ databases">
        <authorList>
            <person name="Afonso C.L."/>
            <person name="Miller P.J."/>
            <person name="Scott M.A."/>
            <person name="Spackman E."/>
            <person name="Goraichik I."/>
            <person name="Dimitrov K.M."/>
            <person name="Suarez D.L."/>
            <person name="Swayne D.E."/>
        </authorList>
    </citation>
    <scope>NUCLEOTIDE SEQUENCE [LARGE SCALE GENOMIC DNA]</scope>
</reference>
<proteinExistence type="predicted"/>
<sequence length="100" mass="10827">MRGTNFPVVHGTEHWAIPLLDYPDIVSPELSAKLDASLAEIRQIAARSGKEMKQNEAFIGIQSTAQKKDVVAVRVLKARKPATDSMCVMAKLAALPKGAQ</sequence>
<accession>A0A2H4IBP5</accession>
<gene>
    <name evidence="1" type="ORF">Y3_328</name>
</gene>
<keyword evidence="2" id="KW-1185">Reference proteome</keyword>
<evidence type="ECO:0000313" key="1">
    <source>
        <dbReference type="EMBL" id="ARW58968.1"/>
    </source>
</evidence>
<dbReference type="EMBL" id="KY984068">
    <property type="protein sequence ID" value="ARW58968.1"/>
    <property type="molecule type" value="Genomic_DNA"/>
</dbReference>
<dbReference type="Proteomes" id="UP000240568">
    <property type="component" value="Segment"/>
</dbReference>
<protein>
    <submittedName>
        <fullName evidence="1">Uncharacterized protein</fullName>
    </submittedName>
</protein>
<evidence type="ECO:0000313" key="2">
    <source>
        <dbReference type="Proteomes" id="UP000240568"/>
    </source>
</evidence>
<name>A0A2H4IBP5_9CAUD</name>